<dbReference type="CDD" id="cd00515">
    <property type="entry name" value="HAM1"/>
    <property type="match status" value="1"/>
</dbReference>
<sequence length="202" mass="22132">MVNAREIVLATRNAGKVREIEAGLKGLGLRVLSLGDFPEVGELPEEGESYEENAYGKARIVAEATGRIALADDSGLEVEALGGKPGVRSARFGGEGASSERKNRRLLDLLRDLPWERRKAQFVCVLVIVLPYGEAHVCRGVCPGRITTELRGQQGFGYDPIFFLPEYGKTMAELDLSLKNQVSHRGQALRQAREVLARLFPA</sequence>
<feature type="binding site" evidence="10">
    <location>
        <begin position="156"/>
        <end position="159"/>
    </location>
    <ligand>
        <name>substrate</name>
    </ligand>
</feature>
<feature type="binding site" evidence="10">
    <location>
        <position position="73"/>
    </location>
    <ligand>
        <name>Mg(2+)</name>
        <dbReference type="ChEBI" id="CHEBI:18420"/>
    </ligand>
</feature>
<dbReference type="GO" id="GO:0017111">
    <property type="term" value="F:ribonucleoside triphosphate phosphatase activity"/>
    <property type="evidence" value="ECO:0007669"/>
    <property type="project" value="InterPro"/>
</dbReference>
<evidence type="ECO:0000256" key="6">
    <source>
        <dbReference type="ARBA" id="ARBA00022842"/>
    </source>
</evidence>
<evidence type="ECO:0000256" key="2">
    <source>
        <dbReference type="ARBA" id="ARBA00011738"/>
    </source>
</evidence>
<dbReference type="SUPFAM" id="SSF52972">
    <property type="entry name" value="ITPase-like"/>
    <property type="match status" value="1"/>
</dbReference>
<feature type="binding site" evidence="10">
    <location>
        <position position="74"/>
    </location>
    <ligand>
        <name>substrate</name>
    </ligand>
</feature>
<dbReference type="InterPro" id="IPR029001">
    <property type="entry name" value="ITPase-like_fam"/>
</dbReference>
<keyword evidence="6 10" id="KW-0460">Magnesium</keyword>
<dbReference type="Proteomes" id="UP000769766">
    <property type="component" value="Unassembled WGS sequence"/>
</dbReference>
<dbReference type="HAMAP" id="MF_01405">
    <property type="entry name" value="Non_canon_purine_NTPase"/>
    <property type="match status" value="1"/>
</dbReference>
<comment type="catalytic activity">
    <reaction evidence="8 10">
        <text>dITP + H2O = dIMP + diphosphate + H(+)</text>
        <dbReference type="Rhea" id="RHEA:28342"/>
        <dbReference type="ChEBI" id="CHEBI:15377"/>
        <dbReference type="ChEBI" id="CHEBI:15378"/>
        <dbReference type="ChEBI" id="CHEBI:33019"/>
        <dbReference type="ChEBI" id="CHEBI:61194"/>
        <dbReference type="ChEBI" id="CHEBI:61382"/>
        <dbReference type="EC" id="3.6.1.66"/>
    </reaction>
</comment>
<evidence type="ECO:0000256" key="4">
    <source>
        <dbReference type="ARBA" id="ARBA00022741"/>
    </source>
</evidence>
<evidence type="ECO:0000256" key="3">
    <source>
        <dbReference type="ARBA" id="ARBA00022723"/>
    </source>
</evidence>
<keyword evidence="3 10" id="KW-0479">Metal-binding</keyword>
<comment type="caution">
    <text evidence="12">The sequence shown here is derived from an EMBL/GenBank/DDBJ whole genome shotgun (WGS) entry which is preliminary data.</text>
</comment>
<dbReference type="NCBIfam" id="NF011397">
    <property type="entry name" value="PRK14822.1"/>
    <property type="match status" value="1"/>
</dbReference>
<dbReference type="GO" id="GO:0000166">
    <property type="term" value="F:nucleotide binding"/>
    <property type="evidence" value="ECO:0007669"/>
    <property type="project" value="UniProtKB-KW"/>
</dbReference>
<comment type="caution">
    <text evidence="10">Lacks conserved residue(s) required for the propagation of feature annotation.</text>
</comment>
<evidence type="ECO:0000256" key="8">
    <source>
        <dbReference type="ARBA" id="ARBA00051875"/>
    </source>
</evidence>
<comment type="cofactor">
    <cofactor evidence="10">
        <name>Mg(2+)</name>
        <dbReference type="ChEBI" id="CHEBI:18420"/>
    </cofactor>
    <text evidence="10">Binds 1 Mg(2+) ion per subunit.</text>
</comment>
<dbReference type="Pfam" id="PF01725">
    <property type="entry name" value="Ham1p_like"/>
    <property type="match status" value="1"/>
</dbReference>
<dbReference type="FunFam" id="3.90.950.10:FF:000001">
    <property type="entry name" value="dITP/XTP pyrophosphatase"/>
    <property type="match status" value="1"/>
</dbReference>
<dbReference type="Gene3D" id="3.90.950.10">
    <property type="match status" value="1"/>
</dbReference>
<dbReference type="AlphaFoldDB" id="A0A932CQV3"/>
<dbReference type="GO" id="GO:0009146">
    <property type="term" value="P:purine nucleoside triphosphate catabolic process"/>
    <property type="evidence" value="ECO:0007669"/>
    <property type="project" value="UniProtKB-UniRule"/>
</dbReference>
<reference evidence="12" key="1">
    <citation type="submission" date="2020-07" db="EMBL/GenBank/DDBJ databases">
        <title>Huge and variable diversity of episymbiotic CPR bacteria and DPANN archaea in groundwater ecosystems.</title>
        <authorList>
            <person name="He C.Y."/>
            <person name="Keren R."/>
            <person name="Whittaker M."/>
            <person name="Farag I.F."/>
            <person name="Doudna J."/>
            <person name="Cate J.H.D."/>
            <person name="Banfield J.F."/>
        </authorList>
    </citation>
    <scope>NUCLEOTIDE SEQUENCE</scope>
    <source>
        <strain evidence="12">NC_groundwater_672_Ag_B-0.1um_62_36</strain>
    </source>
</reference>
<dbReference type="PANTHER" id="PTHR11067">
    <property type="entry name" value="INOSINE TRIPHOSPHATE PYROPHOSPHATASE/HAM1 PROTEIN"/>
    <property type="match status" value="1"/>
</dbReference>
<evidence type="ECO:0000313" key="12">
    <source>
        <dbReference type="EMBL" id="MBI2877606.1"/>
    </source>
</evidence>
<dbReference type="InterPro" id="IPR002637">
    <property type="entry name" value="RdgB/HAM1"/>
</dbReference>
<evidence type="ECO:0000313" key="13">
    <source>
        <dbReference type="Proteomes" id="UP000769766"/>
    </source>
</evidence>
<evidence type="ECO:0000256" key="5">
    <source>
        <dbReference type="ARBA" id="ARBA00022801"/>
    </source>
</evidence>
<proteinExistence type="inferred from homology"/>
<feature type="binding site" evidence="10">
    <location>
        <begin position="11"/>
        <end position="16"/>
    </location>
    <ligand>
        <name>substrate</name>
    </ligand>
</feature>
<dbReference type="GO" id="GO:0035870">
    <property type="term" value="F:dITP diphosphatase activity"/>
    <property type="evidence" value="ECO:0007669"/>
    <property type="project" value="UniProtKB-UniRule"/>
</dbReference>
<dbReference type="GO" id="GO:0009117">
    <property type="term" value="P:nucleotide metabolic process"/>
    <property type="evidence" value="ECO:0007669"/>
    <property type="project" value="UniProtKB-KW"/>
</dbReference>
<dbReference type="NCBIfam" id="TIGR00042">
    <property type="entry name" value="RdgB/HAM1 family non-canonical purine NTP pyrophosphatase"/>
    <property type="match status" value="1"/>
</dbReference>
<name>A0A932CQV3_UNCTE</name>
<keyword evidence="5 10" id="KW-0378">Hydrolase</keyword>
<evidence type="ECO:0000256" key="7">
    <source>
        <dbReference type="ARBA" id="ARBA00023080"/>
    </source>
</evidence>
<dbReference type="GO" id="GO:0036220">
    <property type="term" value="F:ITP diphosphatase activity"/>
    <property type="evidence" value="ECO:0007669"/>
    <property type="project" value="UniProtKB-UniRule"/>
</dbReference>
<keyword evidence="7 10" id="KW-0546">Nucleotide metabolism</keyword>
<gene>
    <name evidence="12" type="ORF">HYY20_12070</name>
</gene>
<evidence type="ECO:0000256" key="10">
    <source>
        <dbReference type="HAMAP-Rule" id="MF_01405"/>
    </source>
</evidence>
<protein>
    <recommendedName>
        <fullName evidence="10">dITP/XTP pyrophosphatase</fullName>
        <ecNumber evidence="10">3.6.1.66</ecNumber>
    </recommendedName>
    <alternativeName>
        <fullName evidence="10">Non-canonical purine NTP pyrophosphatase</fullName>
    </alternativeName>
    <alternativeName>
        <fullName evidence="10">Non-standard purine NTP pyrophosphatase</fullName>
    </alternativeName>
    <alternativeName>
        <fullName evidence="10">Nucleoside-triphosphate diphosphatase</fullName>
    </alternativeName>
    <alternativeName>
        <fullName evidence="10">Nucleoside-triphosphate pyrophosphatase</fullName>
        <shortName evidence="10">NTPase</shortName>
    </alternativeName>
</protein>
<keyword evidence="4 10" id="KW-0547">Nucleotide-binding</keyword>
<comment type="subunit">
    <text evidence="2 10">Homodimer.</text>
</comment>
<feature type="binding site" evidence="10">
    <location>
        <position position="179"/>
    </location>
    <ligand>
        <name>substrate</name>
    </ligand>
</feature>
<accession>A0A932CQV3</accession>
<dbReference type="GO" id="GO:0005829">
    <property type="term" value="C:cytosol"/>
    <property type="evidence" value="ECO:0007669"/>
    <property type="project" value="TreeGrafter"/>
</dbReference>
<feature type="binding site" evidence="10">
    <location>
        <begin position="184"/>
        <end position="185"/>
    </location>
    <ligand>
        <name>substrate</name>
    </ligand>
</feature>
<comment type="catalytic activity">
    <reaction evidence="10">
        <text>ITP + H2O = IMP + diphosphate + H(+)</text>
        <dbReference type="Rhea" id="RHEA:29399"/>
        <dbReference type="ChEBI" id="CHEBI:15377"/>
        <dbReference type="ChEBI" id="CHEBI:15378"/>
        <dbReference type="ChEBI" id="CHEBI:33019"/>
        <dbReference type="ChEBI" id="CHEBI:58053"/>
        <dbReference type="ChEBI" id="CHEBI:61402"/>
        <dbReference type="EC" id="3.6.1.66"/>
    </reaction>
</comment>
<comment type="function">
    <text evidence="10">Pyrophosphatase that catalyzes the hydrolysis of nucleoside triphosphates to their monophosphate derivatives, with a high preference for the non-canonical purine nucleotides XTP (xanthosine triphosphate), dITP (deoxyinosine triphosphate) and ITP. Seems to function as a house-cleaning enzyme that removes non-canonical purine nucleotides from the nucleotide pool, thus preventing their incorporation into DNA/RNA and avoiding chromosomal lesions.</text>
</comment>
<dbReference type="GO" id="GO:0046872">
    <property type="term" value="F:metal ion binding"/>
    <property type="evidence" value="ECO:0007669"/>
    <property type="project" value="UniProtKB-KW"/>
</dbReference>
<organism evidence="12 13">
    <name type="scientific">Tectimicrobiota bacterium</name>
    <dbReference type="NCBI Taxonomy" id="2528274"/>
    <lineage>
        <taxon>Bacteria</taxon>
        <taxon>Pseudomonadati</taxon>
        <taxon>Nitrospinota/Tectimicrobiota group</taxon>
        <taxon>Candidatus Tectimicrobiota</taxon>
    </lineage>
</organism>
<feature type="active site" description="Proton acceptor" evidence="10">
    <location>
        <position position="73"/>
    </location>
</feature>
<dbReference type="GO" id="GO:0036222">
    <property type="term" value="F:XTP diphosphatase activity"/>
    <property type="evidence" value="ECO:0007669"/>
    <property type="project" value="UniProtKB-UniRule"/>
</dbReference>
<evidence type="ECO:0000256" key="1">
    <source>
        <dbReference type="ARBA" id="ARBA00008023"/>
    </source>
</evidence>
<dbReference type="EMBL" id="JACPRF010000370">
    <property type="protein sequence ID" value="MBI2877606.1"/>
    <property type="molecule type" value="Genomic_DNA"/>
</dbReference>
<evidence type="ECO:0000256" key="9">
    <source>
        <dbReference type="ARBA" id="ARBA00052017"/>
    </source>
</evidence>
<dbReference type="PANTHER" id="PTHR11067:SF9">
    <property type="entry name" value="INOSINE TRIPHOSPHATE PYROPHOSPHATASE"/>
    <property type="match status" value="1"/>
</dbReference>
<dbReference type="EC" id="3.6.1.66" evidence="10"/>
<evidence type="ECO:0000256" key="11">
    <source>
        <dbReference type="RuleBase" id="RU003781"/>
    </source>
</evidence>
<comment type="similarity">
    <text evidence="1 10 11">Belongs to the HAM1 NTPase family.</text>
</comment>
<comment type="catalytic activity">
    <reaction evidence="9 10">
        <text>XTP + H2O = XMP + diphosphate + H(+)</text>
        <dbReference type="Rhea" id="RHEA:28610"/>
        <dbReference type="ChEBI" id="CHEBI:15377"/>
        <dbReference type="ChEBI" id="CHEBI:15378"/>
        <dbReference type="ChEBI" id="CHEBI:33019"/>
        <dbReference type="ChEBI" id="CHEBI:57464"/>
        <dbReference type="ChEBI" id="CHEBI:61314"/>
        <dbReference type="EC" id="3.6.1.66"/>
    </reaction>
</comment>
<dbReference type="InterPro" id="IPR020922">
    <property type="entry name" value="dITP/XTP_pyrophosphatase"/>
</dbReference>